<dbReference type="EMBL" id="GL832969">
    <property type="protein sequence ID" value="EGD74615.1"/>
    <property type="molecule type" value="Genomic_DNA"/>
</dbReference>
<feature type="repeat" description="ANK" evidence="3">
    <location>
        <begin position="58"/>
        <end position="90"/>
    </location>
</feature>
<evidence type="ECO:0000256" key="2">
    <source>
        <dbReference type="ARBA" id="ARBA00023043"/>
    </source>
</evidence>
<dbReference type="KEGG" id="sre:PTSG_05979"/>
<reference evidence="4" key="1">
    <citation type="submission" date="2009-08" db="EMBL/GenBank/DDBJ databases">
        <title>Annotation of Salpingoeca rosetta.</title>
        <authorList>
            <consortium name="The Broad Institute Genome Sequencing Platform"/>
            <person name="Russ C."/>
            <person name="Cuomo C."/>
            <person name="Burger G."/>
            <person name="Gray M.W."/>
            <person name="Holland P.W.H."/>
            <person name="King N."/>
            <person name="Lang F.B.F."/>
            <person name="Roger A.J."/>
            <person name="Ruiz-Trillo I."/>
            <person name="Young S.K."/>
            <person name="Zeng Q."/>
            <person name="Gargeya S."/>
            <person name="Alvarado L."/>
            <person name="Berlin A."/>
            <person name="Chapman S.B."/>
            <person name="Chen Z."/>
            <person name="Freedman E."/>
            <person name="Gellesch M."/>
            <person name="Goldberg J."/>
            <person name="Griggs A."/>
            <person name="Gujja S."/>
            <person name="Heilman E."/>
            <person name="Heiman D."/>
            <person name="Howarth C."/>
            <person name="Mehta T."/>
            <person name="Neiman D."/>
            <person name="Pearson M."/>
            <person name="Roberts A."/>
            <person name="Saif S."/>
            <person name="Shea T."/>
            <person name="Shenoy N."/>
            <person name="Sisk P."/>
            <person name="Stolte C."/>
            <person name="Sykes S."/>
            <person name="White J."/>
            <person name="Yandava C."/>
            <person name="Haas B."/>
            <person name="Nusbaum C."/>
            <person name="Birren B."/>
        </authorList>
    </citation>
    <scope>NUCLEOTIDE SEQUENCE [LARGE SCALE GENOMIC DNA]</scope>
    <source>
        <strain evidence="4">ATCC 50818</strain>
    </source>
</reference>
<dbReference type="GeneID" id="16073445"/>
<organism evidence="5">
    <name type="scientific">Salpingoeca rosetta (strain ATCC 50818 / BSB-021)</name>
    <dbReference type="NCBI Taxonomy" id="946362"/>
    <lineage>
        <taxon>Eukaryota</taxon>
        <taxon>Choanoflagellata</taxon>
        <taxon>Craspedida</taxon>
        <taxon>Salpingoecidae</taxon>
        <taxon>Salpingoeca</taxon>
    </lineage>
</organism>
<dbReference type="RefSeq" id="XP_004992872.1">
    <property type="nucleotide sequence ID" value="XM_004992815.1"/>
</dbReference>
<evidence type="ECO:0000313" key="4">
    <source>
        <dbReference type="EMBL" id="EGD74615.1"/>
    </source>
</evidence>
<keyword evidence="1" id="KW-0677">Repeat</keyword>
<dbReference type="FunCoup" id="F2UDC0">
    <property type="interactions" value="4"/>
</dbReference>
<dbReference type="InParanoid" id="F2UDC0"/>
<dbReference type="Proteomes" id="UP000007799">
    <property type="component" value="Unassembled WGS sequence"/>
</dbReference>
<dbReference type="Gene3D" id="1.25.40.20">
    <property type="entry name" value="Ankyrin repeat-containing domain"/>
    <property type="match status" value="1"/>
</dbReference>
<accession>F2UDC0</accession>
<dbReference type="SUPFAM" id="SSF48403">
    <property type="entry name" value="Ankyrin repeat"/>
    <property type="match status" value="1"/>
</dbReference>
<keyword evidence="2 3" id="KW-0040">ANK repeat</keyword>
<dbReference type="OrthoDB" id="19174at2759"/>
<proteinExistence type="predicted"/>
<dbReference type="SMART" id="SM00248">
    <property type="entry name" value="ANK"/>
    <property type="match status" value="2"/>
</dbReference>
<dbReference type="PROSITE" id="PS50088">
    <property type="entry name" value="ANK_REPEAT"/>
    <property type="match status" value="1"/>
</dbReference>
<dbReference type="PROSITE" id="PS50297">
    <property type="entry name" value="ANK_REP_REGION"/>
    <property type="match status" value="1"/>
</dbReference>
<dbReference type="Pfam" id="PF12796">
    <property type="entry name" value="Ank_2"/>
    <property type="match status" value="1"/>
</dbReference>
<dbReference type="InterPro" id="IPR002110">
    <property type="entry name" value="Ankyrin_rpt"/>
</dbReference>
<protein>
    <submittedName>
        <fullName evidence="4">Uncharacterized protein</fullName>
    </submittedName>
</protein>
<evidence type="ECO:0000256" key="1">
    <source>
        <dbReference type="ARBA" id="ARBA00022737"/>
    </source>
</evidence>
<name>F2UDC0_SALR5</name>
<dbReference type="PANTHER" id="PTHR24201">
    <property type="entry name" value="ANK_REP_REGION DOMAIN-CONTAINING PROTEIN"/>
    <property type="match status" value="1"/>
</dbReference>
<keyword evidence="5" id="KW-1185">Reference proteome</keyword>
<dbReference type="InterPro" id="IPR036770">
    <property type="entry name" value="Ankyrin_rpt-contain_sf"/>
</dbReference>
<gene>
    <name evidence="4" type="ORF">PTSG_05979</name>
</gene>
<evidence type="ECO:0000313" key="5">
    <source>
        <dbReference type="Proteomes" id="UP000007799"/>
    </source>
</evidence>
<evidence type="ECO:0000256" key="3">
    <source>
        <dbReference type="PROSITE-ProRule" id="PRU00023"/>
    </source>
</evidence>
<dbReference type="AlphaFoldDB" id="F2UDC0"/>
<sequence>MSSSPEVLALPGGQPPPIYVPQHPFHVACALPKARRKPVRVHLQKYPDDINVPEDAPTKYTPLHFACMSGDLKLVKFLIKRGAHIRAGDYLDRTPADIAIMYHHKRIALYLLTLEREGLTAE</sequence>
<dbReference type="InterPro" id="IPR050776">
    <property type="entry name" value="Ank_Repeat/CDKN_Inhibitor"/>
</dbReference>